<dbReference type="AlphaFoldDB" id="A0A0F9GFR6"/>
<comment type="caution">
    <text evidence="1">The sequence shown here is derived from an EMBL/GenBank/DDBJ whole genome shotgun (WGS) entry which is preliminary data.</text>
</comment>
<name>A0A0F9GFR6_9ZZZZ</name>
<feature type="non-terminal residue" evidence="1">
    <location>
        <position position="1"/>
    </location>
</feature>
<accession>A0A0F9GFR6</accession>
<evidence type="ECO:0000313" key="1">
    <source>
        <dbReference type="EMBL" id="KKL89406.1"/>
    </source>
</evidence>
<sequence length="69" mass="7769">KMSKEMICTYCGKERDKVMFVIGASREVDWVINEGTGKISCDDPVCWQKGRDEGQARIDAHFKSINASV</sequence>
<protein>
    <submittedName>
        <fullName evidence="1">Uncharacterized protein</fullName>
    </submittedName>
</protein>
<proteinExistence type="predicted"/>
<dbReference type="EMBL" id="LAZR01020296">
    <property type="protein sequence ID" value="KKL89406.1"/>
    <property type="molecule type" value="Genomic_DNA"/>
</dbReference>
<organism evidence="1">
    <name type="scientific">marine sediment metagenome</name>
    <dbReference type="NCBI Taxonomy" id="412755"/>
    <lineage>
        <taxon>unclassified sequences</taxon>
        <taxon>metagenomes</taxon>
        <taxon>ecological metagenomes</taxon>
    </lineage>
</organism>
<gene>
    <name evidence="1" type="ORF">LCGC14_1915090</name>
</gene>
<reference evidence="1" key="1">
    <citation type="journal article" date="2015" name="Nature">
        <title>Complex archaea that bridge the gap between prokaryotes and eukaryotes.</title>
        <authorList>
            <person name="Spang A."/>
            <person name="Saw J.H."/>
            <person name="Jorgensen S.L."/>
            <person name="Zaremba-Niedzwiedzka K."/>
            <person name="Martijn J."/>
            <person name="Lind A.E."/>
            <person name="van Eijk R."/>
            <person name="Schleper C."/>
            <person name="Guy L."/>
            <person name="Ettema T.J."/>
        </authorList>
    </citation>
    <scope>NUCLEOTIDE SEQUENCE</scope>
</reference>